<dbReference type="InterPro" id="IPR029261">
    <property type="entry name" value="Transposase_Znf"/>
</dbReference>
<dbReference type="EMBL" id="JAQYXP010000004">
    <property type="protein sequence ID" value="MEN3237977.1"/>
    <property type="molecule type" value="Genomic_DNA"/>
</dbReference>
<evidence type="ECO:0000259" key="2">
    <source>
        <dbReference type="Pfam" id="PF14690"/>
    </source>
</evidence>
<gene>
    <name evidence="3" type="ORF">PUR29_31410</name>
</gene>
<dbReference type="NCBIfam" id="NF033550">
    <property type="entry name" value="transpos_ISL3"/>
    <property type="match status" value="1"/>
</dbReference>
<dbReference type="Pfam" id="PF14690">
    <property type="entry name" value="Zn_ribbon_ISL3"/>
    <property type="match status" value="1"/>
</dbReference>
<dbReference type="PANTHER" id="PTHR33498:SF1">
    <property type="entry name" value="TRANSPOSASE FOR INSERTION SEQUENCE ELEMENT IS1557"/>
    <property type="match status" value="1"/>
</dbReference>
<protein>
    <submittedName>
        <fullName evidence="3">ISL3 family transposase</fullName>
    </submittedName>
</protein>
<proteinExistence type="predicted"/>
<accession>A0ABV0A2D9</accession>
<name>A0ABV0A2D9_9HYPH</name>
<sequence length="213" mass="23563">MSKRLLPHIPAGLVVEQVDLEPDRIIISTHPRATAAACPGCGETSTRLHSRYARTLADLPRQGRRVVIAVQTRRWRYPQPHCPCRVFAERLAGVAQASARRTHRLGDLQHHLGLALGGEAGTRLAGRLGLPVSPDTLLRLVRGRASTQADRAPRVLGIDDWAWRRGQRYGTILCDLERGQVIDLLPDREASTMADWLQRHPGVEVVARDRAGA</sequence>
<feature type="domain" description="Transposase IS204/IS1001/IS1096/IS1165 zinc-finger" evidence="2">
    <location>
        <begin position="36"/>
        <end position="76"/>
    </location>
</feature>
<organism evidence="3 4">
    <name type="scientific">Methylobacterium ajmalii</name>
    <dbReference type="NCBI Taxonomy" id="2738439"/>
    <lineage>
        <taxon>Bacteria</taxon>
        <taxon>Pseudomonadati</taxon>
        <taxon>Pseudomonadota</taxon>
        <taxon>Alphaproteobacteria</taxon>
        <taxon>Hyphomicrobiales</taxon>
        <taxon>Methylobacteriaceae</taxon>
        <taxon>Methylobacterium</taxon>
    </lineage>
</organism>
<dbReference type="InterPro" id="IPR002560">
    <property type="entry name" value="Transposase_DDE"/>
</dbReference>
<dbReference type="PANTHER" id="PTHR33498">
    <property type="entry name" value="TRANSPOSASE FOR INSERTION SEQUENCE ELEMENT IS1557"/>
    <property type="match status" value="1"/>
</dbReference>
<keyword evidence="4" id="KW-1185">Reference proteome</keyword>
<dbReference type="InterPro" id="IPR047951">
    <property type="entry name" value="Transpos_ISL3"/>
</dbReference>
<evidence type="ECO:0000259" key="1">
    <source>
        <dbReference type="Pfam" id="PF01610"/>
    </source>
</evidence>
<evidence type="ECO:0000313" key="4">
    <source>
        <dbReference type="Proteomes" id="UP001407347"/>
    </source>
</evidence>
<comment type="caution">
    <text evidence="3">The sequence shown here is derived from an EMBL/GenBank/DDBJ whole genome shotgun (WGS) entry which is preliminary data.</text>
</comment>
<evidence type="ECO:0000313" key="3">
    <source>
        <dbReference type="EMBL" id="MEN3237977.1"/>
    </source>
</evidence>
<feature type="domain" description="Transposase IS204/IS1001/IS1096/IS1165 DDE" evidence="1">
    <location>
        <begin position="156"/>
        <end position="209"/>
    </location>
</feature>
<dbReference type="Pfam" id="PF01610">
    <property type="entry name" value="DDE_Tnp_ISL3"/>
    <property type="match status" value="1"/>
</dbReference>
<dbReference type="Proteomes" id="UP001407347">
    <property type="component" value="Unassembled WGS sequence"/>
</dbReference>
<reference evidence="3 4" key="1">
    <citation type="journal article" date="2023" name="PLoS ONE">
        <title>Complete genome assembly of Hawai'i environmental nontuberculous mycobacteria reveals unexpected co-isolation with methylobacteria.</title>
        <authorList>
            <person name="Hendrix J."/>
            <person name="Epperson L.E."/>
            <person name="Tong E.I."/>
            <person name="Chan Y.L."/>
            <person name="Hasan N.A."/>
            <person name="Dawrs S.N."/>
            <person name="Norton G.J."/>
            <person name="Virdi R."/>
            <person name="Crooks J.L."/>
            <person name="Chan E.D."/>
            <person name="Honda J.R."/>
            <person name="Strong M."/>
        </authorList>
    </citation>
    <scope>NUCLEOTIDE SEQUENCE [LARGE SCALE GENOMIC DNA]</scope>
    <source>
        <strain evidence="3 4">NJH_HI04-1</strain>
    </source>
</reference>
<dbReference type="RefSeq" id="WP_145984794.1">
    <property type="nucleotide sequence ID" value="NZ_JAQYXP010000004.1"/>
</dbReference>